<keyword evidence="1" id="KW-0378">Hydrolase</keyword>
<dbReference type="Proteomes" id="UP000268084">
    <property type="component" value="Chromosome"/>
</dbReference>
<organism evidence="1 2">
    <name type="scientific">Nakamurella antarctica</name>
    <dbReference type="NCBI Taxonomy" id="1902245"/>
    <lineage>
        <taxon>Bacteria</taxon>
        <taxon>Bacillati</taxon>
        <taxon>Actinomycetota</taxon>
        <taxon>Actinomycetes</taxon>
        <taxon>Nakamurellales</taxon>
        <taxon>Nakamurellaceae</taxon>
        <taxon>Nakamurella</taxon>
    </lineage>
</organism>
<reference evidence="1 2" key="2">
    <citation type="submission" date="2018-12" db="EMBL/GenBank/DDBJ databases">
        <title>Nakamurella antarcticus sp. nov., isolated from Antarctica South Shetland Islands soil.</title>
        <authorList>
            <person name="Peng F."/>
        </authorList>
    </citation>
    <scope>NUCLEOTIDE SEQUENCE [LARGE SCALE GENOMIC DNA]</scope>
    <source>
        <strain evidence="1 2">S14-144</strain>
    </source>
</reference>
<dbReference type="GO" id="GO:0016787">
    <property type="term" value="F:hydrolase activity"/>
    <property type="evidence" value="ECO:0007669"/>
    <property type="project" value="UniProtKB-KW"/>
</dbReference>
<reference evidence="1 2" key="1">
    <citation type="submission" date="2018-11" db="EMBL/GenBank/DDBJ databases">
        <authorList>
            <person name="Da X."/>
        </authorList>
    </citation>
    <scope>NUCLEOTIDE SEQUENCE [LARGE SCALE GENOMIC DNA]</scope>
    <source>
        <strain evidence="1 2">S14-144</strain>
    </source>
</reference>
<dbReference type="KEGG" id="nak:EH165_10390"/>
<protein>
    <submittedName>
        <fullName evidence="1">Alpha/beta hydrolase</fullName>
    </submittedName>
</protein>
<gene>
    <name evidence="1" type="ORF">EH165_10390</name>
</gene>
<dbReference type="AlphaFoldDB" id="A0A3G8ZMA0"/>
<name>A0A3G8ZMA0_9ACTN</name>
<dbReference type="EMBL" id="CP034170">
    <property type="protein sequence ID" value="AZI58482.1"/>
    <property type="molecule type" value="Genomic_DNA"/>
</dbReference>
<keyword evidence="2" id="KW-1185">Reference proteome</keyword>
<dbReference type="Gene3D" id="3.40.50.1820">
    <property type="entry name" value="alpha/beta hydrolase"/>
    <property type="match status" value="1"/>
</dbReference>
<dbReference type="SUPFAM" id="SSF53474">
    <property type="entry name" value="alpha/beta-Hydrolases"/>
    <property type="match status" value="1"/>
</dbReference>
<proteinExistence type="predicted"/>
<accession>A0A3G8ZMA0</accession>
<dbReference type="InterPro" id="IPR029058">
    <property type="entry name" value="AB_hydrolase_fold"/>
</dbReference>
<dbReference type="OrthoDB" id="3366509at2"/>
<dbReference type="RefSeq" id="WP_124799391.1">
    <property type="nucleotide sequence ID" value="NZ_CP034170.1"/>
</dbReference>
<evidence type="ECO:0000313" key="1">
    <source>
        <dbReference type="EMBL" id="AZI58482.1"/>
    </source>
</evidence>
<sequence length="167" mass="18309">MLRLALLVASIRRRLPADVIWAELRYSVAGWNEDGVSVVGDFRWAMGTLRRQFPHLPVLLVGHSMGGRVATCGSDEEGLCGVLGLAPWLPAEDSVQPLAGSEFRIVHGENDREVPVASTEFFLSAARAAGVVVIRTLVPGGEHSMLRRIRTWNAVVVREIQFSLARL</sequence>
<evidence type="ECO:0000313" key="2">
    <source>
        <dbReference type="Proteomes" id="UP000268084"/>
    </source>
</evidence>